<accession>A0ABM9CKZ8</accession>
<gene>
    <name evidence="1" type="ORF">PAECIP111893_04276</name>
</gene>
<sequence length="102" mass="11626">MNSILGALYRGQLNPDETIVPSDPEYRPLNRQIAAIRDQLKNRLSEQDFCKLEEMFCLRDKSDGLYMEAAFLHGFKLGAAMQIEVMIDREEFVRDAASGLSL</sequence>
<proteinExistence type="predicted"/>
<protein>
    <submittedName>
        <fullName evidence="1">Uncharacterized protein</fullName>
    </submittedName>
</protein>
<dbReference type="Proteomes" id="UP000838686">
    <property type="component" value="Unassembled WGS sequence"/>
</dbReference>
<evidence type="ECO:0000313" key="2">
    <source>
        <dbReference type="Proteomes" id="UP000838686"/>
    </source>
</evidence>
<dbReference type="EMBL" id="CAKMMF010000028">
    <property type="protein sequence ID" value="CAH1217425.1"/>
    <property type="molecule type" value="Genomic_DNA"/>
</dbReference>
<organism evidence="1 2">
    <name type="scientific">Paenibacillus plantiphilus</name>
    <dbReference type="NCBI Taxonomy" id="2905650"/>
    <lineage>
        <taxon>Bacteria</taxon>
        <taxon>Bacillati</taxon>
        <taxon>Bacillota</taxon>
        <taxon>Bacilli</taxon>
        <taxon>Bacillales</taxon>
        <taxon>Paenibacillaceae</taxon>
        <taxon>Paenibacillus</taxon>
    </lineage>
</organism>
<dbReference type="InterPro" id="IPR049215">
    <property type="entry name" value="DUF6809"/>
</dbReference>
<dbReference type="RefSeq" id="WP_236344674.1">
    <property type="nucleotide sequence ID" value="NZ_CAKMMF010000028.1"/>
</dbReference>
<reference evidence="1" key="1">
    <citation type="submission" date="2022-01" db="EMBL/GenBank/DDBJ databases">
        <authorList>
            <person name="Criscuolo A."/>
        </authorList>
    </citation>
    <scope>NUCLEOTIDE SEQUENCE</scope>
    <source>
        <strain evidence="1">CIP111893</strain>
    </source>
</reference>
<evidence type="ECO:0000313" key="1">
    <source>
        <dbReference type="EMBL" id="CAH1217425.1"/>
    </source>
</evidence>
<keyword evidence="2" id="KW-1185">Reference proteome</keyword>
<dbReference type="Pfam" id="PF20648">
    <property type="entry name" value="DUF6809"/>
    <property type="match status" value="1"/>
</dbReference>
<comment type="caution">
    <text evidence="1">The sequence shown here is derived from an EMBL/GenBank/DDBJ whole genome shotgun (WGS) entry which is preliminary data.</text>
</comment>
<name>A0ABM9CKZ8_9BACL</name>